<feature type="transmembrane region" description="Helical" evidence="1">
    <location>
        <begin position="92"/>
        <end position="109"/>
    </location>
</feature>
<name>A0A7G5XEQ3_9BACT</name>
<dbReference type="AlphaFoldDB" id="A0A7G5XEQ3"/>
<organism evidence="2 3">
    <name type="scientific">Lacibacter sediminis</name>
    <dbReference type="NCBI Taxonomy" id="2760713"/>
    <lineage>
        <taxon>Bacteria</taxon>
        <taxon>Pseudomonadati</taxon>
        <taxon>Bacteroidota</taxon>
        <taxon>Chitinophagia</taxon>
        <taxon>Chitinophagales</taxon>
        <taxon>Chitinophagaceae</taxon>
        <taxon>Lacibacter</taxon>
    </lineage>
</organism>
<evidence type="ECO:0000313" key="2">
    <source>
        <dbReference type="EMBL" id="QNA43956.1"/>
    </source>
</evidence>
<sequence>MLEPVIDFTNMPYLHLFGIKILEPFTVLTNLFIAAACFYAYRKLQVKGLTQTLPHRLISLFFLLMGISTILGGVIGHAFLYETGMYGKIPGWYISMAAVAVFERAAIIHSRPLMNKNIGQFFSWFNYAEILTFMILSLITLRFTFVIMHAMYGLLIVVFCFELYVYSKTKDPALKHIFYATAWGFVALLCHAYQLSIHYWFNYNDVSHMAMIASILQYYKAAVGMQAEIKKEEMIPVRLE</sequence>
<dbReference type="EMBL" id="CP060007">
    <property type="protein sequence ID" value="QNA43956.1"/>
    <property type="molecule type" value="Genomic_DNA"/>
</dbReference>
<dbReference type="Pfam" id="PF22285">
    <property type="entry name" value="DUF6962"/>
    <property type="match status" value="1"/>
</dbReference>
<dbReference type="RefSeq" id="WP_182802218.1">
    <property type="nucleotide sequence ID" value="NZ_CP060007.1"/>
</dbReference>
<keyword evidence="1" id="KW-1133">Transmembrane helix</keyword>
<accession>A0A7G5XEQ3</accession>
<keyword evidence="3" id="KW-1185">Reference proteome</keyword>
<feature type="transmembrane region" description="Helical" evidence="1">
    <location>
        <begin position="145"/>
        <end position="165"/>
    </location>
</feature>
<dbReference type="InterPro" id="IPR054235">
    <property type="entry name" value="DUF6962"/>
</dbReference>
<keyword evidence="1" id="KW-0812">Transmembrane</keyword>
<proteinExistence type="predicted"/>
<feature type="transmembrane region" description="Helical" evidence="1">
    <location>
        <begin position="61"/>
        <end position="80"/>
    </location>
</feature>
<feature type="transmembrane region" description="Helical" evidence="1">
    <location>
        <begin position="177"/>
        <end position="201"/>
    </location>
</feature>
<protein>
    <submittedName>
        <fullName evidence="2">Uncharacterized protein</fullName>
    </submittedName>
</protein>
<feature type="transmembrane region" description="Helical" evidence="1">
    <location>
        <begin position="121"/>
        <end position="139"/>
    </location>
</feature>
<keyword evidence="1" id="KW-0472">Membrane</keyword>
<dbReference type="Proteomes" id="UP000515344">
    <property type="component" value="Chromosome"/>
</dbReference>
<feature type="transmembrane region" description="Helical" evidence="1">
    <location>
        <begin position="21"/>
        <end position="41"/>
    </location>
</feature>
<evidence type="ECO:0000313" key="3">
    <source>
        <dbReference type="Proteomes" id="UP000515344"/>
    </source>
</evidence>
<reference evidence="3" key="1">
    <citation type="submission" date="2020-08" db="EMBL/GenBank/DDBJ databases">
        <title>Lacibacter sp. S13-6-6 genome sequencing.</title>
        <authorList>
            <person name="Jin L."/>
        </authorList>
    </citation>
    <scope>NUCLEOTIDE SEQUENCE [LARGE SCALE GENOMIC DNA]</scope>
    <source>
        <strain evidence="3">S13-6-6</strain>
    </source>
</reference>
<dbReference type="KEGG" id="lacs:H4075_18050"/>
<gene>
    <name evidence="2" type="ORF">H4075_18050</name>
</gene>
<evidence type="ECO:0000256" key="1">
    <source>
        <dbReference type="SAM" id="Phobius"/>
    </source>
</evidence>